<keyword evidence="3" id="KW-1185">Reference proteome</keyword>
<accession>A0A1U7NUW9</accession>
<reference evidence="2 3" key="1">
    <citation type="submission" date="2017-01" db="EMBL/GenBank/DDBJ databases">
        <title>Genome Analysis of Deinococcus marmoris KOPRI26562.</title>
        <authorList>
            <person name="Kim J.H."/>
            <person name="Oh H.-M."/>
        </authorList>
    </citation>
    <scope>NUCLEOTIDE SEQUENCE [LARGE SCALE GENOMIC DNA]</scope>
    <source>
        <strain evidence="2 3">KOPRI26562</strain>
    </source>
</reference>
<dbReference type="Pfam" id="PF13738">
    <property type="entry name" value="Pyr_redox_3"/>
    <property type="match status" value="1"/>
</dbReference>
<dbReference type="AlphaFoldDB" id="A0A1U7NUW9"/>
<dbReference type="InterPro" id="IPR036188">
    <property type="entry name" value="FAD/NAD-bd_sf"/>
</dbReference>
<comment type="caution">
    <text evidence="2">The sequence shown here is derived from an EMBL/GenBank/DDBJ whole genome shotgun (WGS) entry which is preliminary data.</text>
</comment>
<proteinExistence type="predicted"/>
<dbReference type="SUPFAM" id="SSF51905">
    <property type="entry name" value="FAD/NAD(P)-binding domain"/>
    <property type="match status" value="2"/>
</dbReference>
<dbReference type="GO" id="GO:0050660">
    <property type="term" value="F:flavin adenine dinucleotide binding"/>
    <property type="evidence" value="ECO:0007669"/>
    <property type="project" value="TreeGrafter"/>
</dbReference>
<evidence type="ECO:0000313" key="3">
    <source>
        <dbReference type="Proteomes" id="UP000186607"/>
    </source>
</evidence>
<dbReference type="EMBL" id="MSTI01000133">
    <property type="protein sequence ID" value="OLV16718.1"/>
    <property type="molecule type" value="Genomic_DNA"/>
</dbReference>
<dbReference type="Proteomes" id="UP000186607">
    <property type="component" value="Unassembled WGS sequence"/>
</dbReference>
<sequence>MMTHEPIPPAYAWARPTDHGTSPLKADALVIGAGSAGLAAAYWLAQRSVKFTVLEAGPSPSGAWPAYYSSLKLFTPARHSSLPGLPFPGPPGHYPSRDAMAAYLRAYAAHFALPIERGADVIRVQPQMGSFEVIAQDGRTWSARTVVAATGTFRRPLQPSLPGAKSSAVKVMHSSAYRHPEPFAGERIVVVGAGNSGAQIAAELGRVARVTLAARHPLRLFPQRPLGQDLTDWLTWSGVERLPLGVFGRVPDAQPVIAVPGLRAALGHGNPDVRPMFTALTRDGVRWADDTVESVDTVILATGYGWNGSYLPAAAISTDGEPCQRLGISTALPGLYFVGLPGQRTVASGTVRAAGPDAKAVVRHLIRHLEGTHAPH</sequence>
<evidence type="ECO:0000313" key="2">
    <source>
        <dbReference type="EMBL" id="OLV16718.1"/>
    </source>
</evidence>
<keyword evidence="1" id="KW-0560">Oxidoreductase</keyword>
<dbReference type="PRINTS" id="PR00368">
    <property type="entry name" value="FADPNR"/>
</dbReference>
<dbReference type="GO" id="GO:0004497">
    <property type="term" value="F:monooxygenase activity"/>
    <property type="evidence" value="ECO:0007669"/>
    <property type="project" value="UniProtKB-KW"/>
</dbReference>
<evidence type="ECO:0000256" key="1">
    <source>
        <dbReference type="ARBA" id="ARBA00023002"/>
    </source>
</evidence>
<dbReference type="PANTHER" id="PTHR43539:SF78">
    <property type="entry name" value="FLAVIN-CONTAINING MONOOXYGENASE"/>
    <property type="match status" value="1"/>
</dbReference>
<protein>
    <submittedName>
        <fullName evidence="2">Monooxygenase</fullName>
    </submittedName>
</protein>
<dbReference type="eggNOG" id="COG2072">
    <property type="taxonomic scope" value="Bacteria"/>
</dbReference>
<dbReference type="Gene3D" id="3.50.50.60">
    <property type="entry name" value="FAD/NAD(P)-binding domain"/>
    <property type="match status" value="1"/>
</dbReference>
<organism evidence="2 3">
    <name type="scientific">Deinococcus marmoris</name>
    <dbReference type="NCBI Taxonomy" id="249408"/>
    <lineage>
        <taxon>Bacteria</taxon>
        <taxon>Thermotogati</taxon>
        <taxon>Deinococcota</taxon>
        <taxon>Deinococci</taxon>
        <taxon>Deinococcales</taxon>
        <taxon>Deinococcaceae</taxon>
        <taxon>Deinococcus</taxon>
    </lineage>
</organism>
<name>A0A1U7NUW9_9DEIO</name>
<dbReference type="STRING" id="249408.BOO71_0011023"/>
<dbReference type="InterPro" id="IPR050982">
    <property type="entry name" value="Auxin_biosynth/cation_transpt"/>
</dbReference>
<dbReference type="PANTHER" id="PTHR43539">
    <property type="entry name" value="FLAVIN-BINDING MONOOXYGENASE-LIKE PROTEIN (AFU_ORTHOLOGUE AFUA_4G09220)"/>
    <property type="match status" value="1"/>
</dbReference>
<keyword evidence="2" id="KW-0503">Monooxygenase</keyword>
<dbReference type="PRINTS" id="PR00469">
    <property type="entry name" value="PNDRDTASEII"/>
</dbReference>
<gene>
    <name evidence="2" type="ORF">BOO71_0011023</name>
</gene>